<gene>
    <name evidence="3" type="ORF">FRY98_03200</name>
</gene>
<dbReference type="OrthoDB" id="2571714at2"/>
<proteinExistence type="predicted"/>
<evidence type="ECO:0000313" key="3">
    <source>
        <dbReference type="EMBL" id="TYA14700.1"/>
    </source>
</evidence>
<feature type="chain" id="PRO_5023089355" description="DUF5643 domain-containing protein" evidence="1">
    <location>
        <begin position="27"/>
        <end position="326"/>
    </location>
</feature>
<feature type="domain" description="DUF5643" evidence="2">
    <location>
        <begin position="196"/>
        <end position="321"/>
    </location>
</feature>
<organism evidence="3 4">
    <name type="scientific">Paenibacillus faecis</name>
    <dbReference type="NCBI Taxonomy" id="862114"/>
    <lineage>
        <taxon>Bacteria</taxon>
        <taxon>Bacillati</taxon>
        <taxon>Bacillota</taxon>
        <taxon>Bacilli</taxon>
        <taxon>Bacillales</taxon>
        <taxon>Paenibacillaceae</taxon>
        <taxon>Paenibacillus</taxon>
    </lineage>
</organism>
<evidence type="ECO:0000259" key="2">
    <source>
        <dbReference type="Pfam" id="PF18705"/>
    </source>
</evidence>
<dbReference type="RefSeq" id="WP_148450294.1">
    <property type="nucleotide sequence ID" value="NZ_VSDO01000001.1"/>
</dbReference>
<comment type="caution">
    <text evidence="3">The sequence shown here is derived from an EMBL/GenBank/DDBJ whole genome shotgun (WGS) entry which is preliminary data.</text>
</comment>
<accession>A0A5D0CYC5</accession>
<dbReference type="InterPro" id="IPR040680">
    <property type="entry name" value="DUF5643"/>
</dbReference>
<keyword evidence="4" id="KW-1185">Reference proteome</keyword>
<sequence>MKKVYKVMTTAALAGMLLGGAGWVTAATDVHASAAGKASAAYSAAAQKAGKAAELTQNGITLGVSEAFYDGNYIKISLKRSGKNLVGGITDSKFDEKTQDTLWEKGAIKDIRIFIDGKDIYELGGGTMSKRPTFRKIKGNTPDQAVLQMSDPSWLGGQQYTFPNKFKLTAKITLEGVDKPYTFDLSMQKSTAKPIVLKPNVSKKLGSRTVVLSQLNATSTSTRIQLIEKGFEKGKPSDFMYEFVDDQGNRLDDLSSFGTDENNKAGDMYYNCLLGPLGKNVKSITMKAFKPEYAEPGATSGAFKLDENGEIVKQEIKELEMTVKVR</sequence>
<dbReference type="AlphaFoldDB" id="A0A5D0CYC5"/>
<dbReference type="Pfam" id="PF18705">
    <property type="entry name" value="DUF5643"/>
    <property type="match status" value="1"/>
</dbReference>
<evidence type="ECO:0000256" key="1">
    <source>
        <dbReference type="SAM" id="SignalP"/>
    </source>
</evidence>
<feature type="signal peptide" evidence="1">
    <location>
        <begin position="1"/>
        <end position="26"/>
    </location>
</feature>
<dbReference type="Proteomes" id="UP000325218">
    <property type="component" value="Unassembled WGS sequence"/>
</dbReference>
<reference evidence="3 4" key="1">
    <citation type="submission" date="2019-08" db="EMBL/GenBank/DDBJ databases">
        <title>Genome sequencing of Paenibacillus faecis DSM 23593(T).</title>
        <authorList>
            <person name="Kook J.-K."/>
            <person name="Park S.-N."/>
            <person name="Lim Y.K."/>
        </authorList>
    </citation>
    <scope>NUCLEOTIDE SEQUENCE [LARGE SCALE GENOMIC DNA]</scope>
    <source>
        <strain evidence="3 4">DSM 23593</strain>
    </source>
</reference>
<keyword evidence="1" id="KW-0732">Signal</keyword>
<protein>
    <recommendedName>
        <fullName evidence="2">DUF5643 domain-containing protein</fullName>
    </recommendedName>
</protein>
<evidence type="ECO:0000313" key="4">
    <source>
        <dbReference type="Proteomes" id="UP000325218"/>
    </source>
</evidence>
<dbReference type="EMBL" id="VSDO01000001">
    <property type="protein sequence ID" value="TYA14700.1"/>
    <property type="molecule type" value="Genomic_DNA"/>
</dbReference>
<name>A0A5D0CYC5_9BACL</name>